<feature type="domain" description="Ig-like" evidence="12">
    <location>
        <begin position="1397"/>
        <end position="1486"/>
    </location>
</feature>
<keyword evidence="5" id="KW-0677">Repeat</keyword>
<evidence type="ECO:0000256" key="8">
    <source>
        <dbReference type="ARBA" id="ARBA00023319"/>
    </source>
</evidence>
<feature type="domain" description="Ig-like" evidence="12">
    <location>
        <begin position="2404"/>
        <end position="2579"/>
    </location>
</feature>
<dbReference type="Gene3D" id="2.60.40.10">
    <property type="entry name" value="Immunoglobulins"/>
    <property type="match status" value="30"/>
</dbReference>
<keyword evidence="7" id="KW-1015">Disulfide bond</keyword>
<dbReference type="FunFam" id="2.60.40.10:FF:000241">
    <property type="entry name" value="obscurin-like protein 1 isoform X2"/>
    <property type="match status" value="1"/>
</dbReference>
<dbReference type="SUPFAM" id="SSF49265">
    <property type="entry name" value="Fibronectin type III"/>
    <property type="match status" value="1"/>
</dbReference>
<dbReference type="SMART" id="SM00408">
    <property type="entry name" value="IGc2"/>
    <property type="match status" value="24"/>
</dbReference>
<feature type="domain" description="Ig-like" evidence="12">
    <location>
        <begin position="1306"/>
        <end position="1391"/>
    </location>
</feature>
<dbReference type="FunFam" id="2.60.40.10:FF:000393">
    <property type="entry name" value="Putative obscurin-like protein 1"/>
    <property type="match status" value="1"/>
</dbReference>
<keyword evidence="6" id="KW-0333">Golgi apparatus</keyword>
<dbReference type="InterPro" id="IPR013783">
    <property type="entry name" value="Ig-like_fold"/>
</dbReference>
<comment type="function">
    <text evidence="9">Core component of the 3M complex, a complex required to regulate microtubule dynamics and genome integrity. It is unclear how the 3M complex regulates microtubules, it could act by controlling the level of a microtubule stabilizer. Acts as a regulator of the Cul7-RING(FBXW8) ubiquitin-protein ligase, playing a critical role in the ubiquitin ligase pathway that regulates Golgi morphogenesis and dendrite patterning in brain. Required to localize CUL7 to the Golgi apparatus in neurons.</text>
</comment>
<dbReference type="FunFam" id="2.60.40.10:FF:001084">
    <property type="entry name" value="obscurin-like isoform X3"/>
    <property type="match status" value="2"/>
</dbReference>
<dbReference type="GO" id="GO:0005794">
    <property type="term" value="C:Golgi apparatus"/>
    <property type="evidence" value="ECO:0007669"/>
    <property type="project" value="UniProtKB-SubCell"/>
</dbReference>
<dbReference type="InterPro" id="IPR007110">
    <property type="entry name" value="Ig-like_dom"/>
</dbReference>
<keyword evidence="4" id="KW-0597">Phosphoprotein</keyword>
<accession>A0A3S2LPL8</accession>
<comment type="subcellular location">
    <subcellularLocation>
        <location evidence="2">Cytoplasm</location>
        <location evidence="2">Perinuclear region</location>
    </subcellularLocation>
    <subcellularLocation>
        <location evidence="1">Golgi apparatus</location>
    </subcellularLocation>
</comment>
<dbReference type="InterPro" id="IPR003599">
    <property type="entry name" value="Ig_sub"/>
</dbReference>
<keyword evidence="3" id="KW-0963">Cytoplasm</keyword>
<dbReference type="InterPro" id="IPR052385">
    <property type="entry name" value="Obscurin/Obscurin-like_Reg"/>
</dbReference>
<dbReference type="PANTHER" id="PTHR35971:SF5">
    <property type="entry name" value="OBSCURIN LIKE CYTOSKELETAL ADAPTOR 1"/>
    <property type="match status" value="1"/>
</dbReference>
<dbReference type="PANTHER" id="PTHR35971">
    <property type="entry name" value="SI:DKEY-31G6.6"/>
    <property type="match status" value="1"/>
</dbReference>
<dbReference type="EMBL" id="CM012457">
    <property type="protein sequence ID" value="RVE58439.1"/>
    <property type="molecule type" value="Genomic_DNA"/>
</dbReference>
<comment type="subunit">
    <text evidence="10">Component of the 3M complex, composed of core components CUL7, CCDC8 and OBSL1. Interacts with CCDC8. Interacts with CUL7; the interaction is direct. Interacts with FBXW8. Interacts (via N-terminal Ig-like domain) with TTN/titin (via C-terminal Ig-like domain); the interaction is direct.</text>
</comment>
<keyword evidence="8" id="KW-0393">Immunoglobulin domain</keyword>
<feature type="domain" description="Ig-like" evidence="12">
    <location>
        <begin position="360"/>
        <end position="446"/>
    </location>
</feature>
<feature type="domain" description="Ig-like" evidence="12">
    <location>
        <begin position="2315"/>
        <end position="2400"/>
    </location>
</feature>
<dbReference type="GO" id="GO:0050775">
    <property type="term" value="P:positive regulation of dendrite morphogenesis"/>
    <property type="evidence" value="ECO:0007669"/>
    <property type="project" value="UniProtKB-ARBA"/>
</dbReference>
<dbReference type="InterPro" id="IPR003598">
    <property type="entry name" value="Ig_sub2"/>
</dbReference>
<dbReference type="InterPro" id="IPR036116">
    <property type="entry name" value="FN3_sf"/>
</dbReference>
<feature type="domain" description="Ig-like" evidence="12">
    <location>
        <begin position="2133"/>
        <end position="2220"/>
    </location>
</feature>
<reference evidence="14 15" key="1">
    <citation type="submission" date="2018-11" db="EMBL/GenBank/DDBJ databases">
        <authorList>
            <person name="Lopez-Roques C."/>
            <person name="Donnadieu C."/>
            <person name="Bouchez O."/>
            <person name="Klopp C."/>
            <person name="Cabau C."/>
            <person name="Zahm M."/>
        </authorList>
    </citation>
    <scope>NUCLEOTIDE SEQUENCE [LARGE SCALE GENOMIC DNA]</scope>
    <source>
        <strain evidence="14">RS831</strain>
        <tissue evidence="14">Whole body</tissue>
    </source>
</reference>
<dbReference type="FunFam" id="2.60.40.10:FF:000502">
    <property type="entry name" value="obscurin-like protein 1 isoform X2"/>
    <property type="match status" value="1"/>
</dbReference>
<evidence type="ECO:0000256" key="7">
    <source>
        <dbReference type="ARBA" id="ARBA00023157"/>
    </source>
</evidence>
<dbReference type="PROSITE" id="PS50835">
    <property type="entry name" value="IG_LIKE"/>
    <property type="match status" value="23"/>
</dbReference>
<evidence type="ECO:0000313" key="15">
    <source>
        <dbReference type="Proteomes" id="UP000283210"/>
    </source>
</evidence>
<dbReference type="FunFam" id="2.60.40.10:FF:000211">
    <property type="entry name" value="Obscurin-like protein 1"/>
    <property type="match status" value="15"/>
</dbReference>
<feature type="domain" description="Ig-like" evidence="12">
    <location>
        <begin position="1857"/>
        <end position="1933"/>
    </location>
</feature>
<feature type="domain" description="Ig-like" evidence="12">
    <location>
        <begin position="2060"/>
        <end position="2129"/>
    </location>
</feature>
<dbReference type="OrthoDB" id="9355041at2759"/>
<dbReference type="InterPro" id="IPR013098">
    <property type="entry name" value="Ig_I-set"/>
</dbReference>
<name>A0A3S2LPL8_ORYJA</name>
<dbReference type="FunFam" id="2.60.40.10:FF:001752">
    <property type="entry name" value="obscurin-like isoform X3"/>
    <property type="match status" value="1"/>
</dbReference>
<feature type="domain" description="Ig-like" evidence="12">
    <location>
        <begin position="2672"/>
        <end position="2757"/>
    </location>
</feature>
<feature type="domain" description="Ig-like" evidence="12">
    <location>
        <begin position="1492"/>
        <end position="1568"/>
    </location>
</feature>
<evidence type="ECO:0000256" key="5">
    <source>
        <dbReference type="ARBA" id="ARBA00022737"/>
    </source>
</evidence>
<feature type="domain" description="Ig-like" evidence="12">
    <location>
        <begin position="1949"/>
        <end position="2044"/>
    </location>
</feature>
<feature type="domain" description="Fibronectin type-III" evidence="13">
    <location>
        <begin position="541"/>
        <end position="642"/>
    </location>
</feature>
<feature type="domain" description="Ig-like" evidence="12">
    <location>
        <begin position="2225"/>
        <end position="2309"/>
    </location>
</feature>
<gene>
    <name evidence="14" type="ORF">OJAV_G00209200</name>
</gene>
<dbReference type="CDD" id="cd00096">
    <property type="entry name" value="Ig"/>
    <property type="match status" value="2"/>
</dbReference>
<keyword evidence="15" id="KW-1185">Reference proteome</keyword>
<evidence type="ECO:0000256" key="3">
    <source>
        <dbReference type="ARBA" id="ARBA00022490"/>
    </source>
</evidence>
<evidence type="ECO:0000256" key="11">
    <source>
        <dbReference type="ARBA" id="ARBA00067525"/>
    </source>
</evidence>
<evidence type="ECO:0000256" key="1">
    <source>
        <dbReference type="ARBA" id="ARBA00004555"/>
    </source>
</evidence>
<feature type="domain" description="Ig-like" evidence="12">
    <location>
        <begin position="1674"/>
        <end position="1762"/>
    </location>
</feature>
<evidence type="ECO:0000256" key="4">
    <source>
        <dbReference type="ARBA" id="ARBA00022553"/>
    </source>
</evidence>
<feature type="domain" description="Ig-like" evidence="12">
    <location>
        <begin position="132"/>
        <end position="219"/>
    </location>
</feature>
<dbReference type="CDD" id="cd00063">
    <property type="entry name" value="FN3"/>
    <property type="match status" value="1"/>
</dbReference>
<dbReference type="FunFam" id="2.60.40.10:FF:002420">
    <property type="entry name" value="Obscurin-like 1b"/>
    <property type="match status" value="1"/>
</dbReference>
<evidence type="ECO:0000256" key="10">
    <source>
        <dbReference type="ARBA" id="ARBA00063153"/>
    </source>
</evidence>
<evidence type="ECO:0000259" key="12">
    <source>
        <dbReference type="PROSITE" id="PS50835"/>
    </source>
</evidence>
<sequence>MYVDGGSWRLKRETCSWKVDFLAPLKKHLPTSKTTFDKEDLGTDAVLKCQIGGDPRPAVIWERNNEKIDPQGRYRVFEDGNVYNLIISSVTIEDSGQYICKAKNSIGETYAAATLKVEGEAQEMELREENKPRFLIKPLSTRVGRGEDAVFSCKLWGNPKPEIVWEKDGRKLNDIFETTHFNVGCQDGGWFQLKIFKTRAPDGGVYTCKARNEFGEALAGAVLLVDAGPGHEEEVNRNGYTNGHWKVHQGKQRSGKQVLNRIKDETITKSTKVKMFAVTEGKHAKFRCFVTGKPKPEIIWRKDGRLILSGRRYLLYEDREGYFTLKVLYCKQKDNGVYVCAASNTAGQTLSAVHLSVKEPPVRFKQPLIDLEVWERDLAVLECEVPEDSVPITWYLEDRRLQPGAKYGMEEWGTKRRLTIRDIGIDDDGIYLCEMPDGGRSIAEVAVKGTIMRKLPRKVDVLEGENAAFCVEVEKEEMDIHWYKDGIELRETHQTILKSFGRTHILVFVNTMPQDSGLVTFLVGRSKTSSQLRVKAARHSPPSCPVGVQMNTERANAALLSWVPAPDSRKNPPSGYVLERQEVGTGSQEWVQCLTTDSATSVEILGDSVPCEADYRFRICSVNKYGKSNNVEFPKTVHLVPVARIQAPLQDALVPEGQDAVFSIELSASVIGTWFLNGTQLQEEERYSMRRSRTHQSLRIRVVRDTDNGAEITFIAYGIRDSAALYIQAPLVKFSPLSEMDRNKFVEVGNPIVLYCELSDPTAPVHWYKNGVELQTVEGLHIQSEGTMRRIVIQSAEFSHSGVYCCDAIDDVIRFNVEVEAPPVRFAGIPDAERNKTIQTGCPIVLQCEVSDSSAQVHWYKDGSKLLPQNGIDIIADGLMRKLVVHSAEVAHSGLFCCRTKGDTITFSVDIKASPLKFTAVPEDMRTKQIEAGSPVVLQCVVSDPDACVYWYKEEMQLTSNSGLEILSDGNTRTLIIQSAELHHSGLYRCTTQDDAIEFQVEIKAPLVPLPLTPEVVEMQSLKATCPSVPTCATSDPALQESCQRQTELCSKRKTDFEMEVFKEKLVIEPTHPSNSGTYYCATAEDIAQLIVKNQVPPPTYVLDPEETTKSVDESFPIVRQFEISDPIAKACWYKDGTQIYPKWKGNSMSQSSQTTLPQSQCMTGDSRIDWERSDEAHINEDTKAGHCHFCDEIGEVADASAQYRVDVKASPSPVGITILRQAERTKSVEVGQPIVLQCELSDPDTQTTWFKDGIRLHDEAGHKQLADGSMRTLAIQAAMLSHAGVYSCKTTDEAVQFHVDVKAPPQTFTVIPEADQKMTVTAGSPIALKCELSDPSGQVSWYKDGTKLLSESGVDIQSLGNLRSLVVPSAEQAHTGVYRCESKDDDIHFSVEVKAPPVKFLELQENARNTSVQEGSPLALSCELSHNPSTPVSWSKDGVQILPEKNMAIQSDGLTRTLFIPSAQKIHSGLYECSTSDDAVTFHVNIKGQMPQIMPIPPSEKHKVVGIGCPIILQCEVSDPAAQVSWCKDGTELFSKTGFDMKRHGRLRKLMIHSAKPCDSGIYDCRLLDDTVTYHVDVKAAPGMFSALPDKTRNTFVEAGCQVKMQREVSEPAAHVYWHKDGDPMPPTSDHGVQTKETLRALVIEPAQVKHSGLDSCEATNDHLEIKVDVAAPPVTFADVPEKDLFQSVVEQEQLTLSCEVSRADGVVQWYKDGAEIQTSNNITVQAESIKRSLTISSSRLSDSGTYTCRAGDSILSFKVNVREPPVMIVYPKEDVHLDRHVPEEIILSCELSRPNGVVSWFKDGQKLQESENIKLKVEGPYRRLKILSSRVEDSGEYVCDANDDSIFFHLGITEPPVQILSPSQSQMELCQQTSERMVLSCEISRPNAVVRWYRDGLEVEENENLILEVDGVYRRLIIPETTVKDSAEYVCDTGDDSMTFFVNIAEPPVRFIRPRKTASKVEKMTGETLVLDCEVSRSNAKVTWKKNGEEVEDSRNITIFDDGVVRQLTIHSLTMEDAGQYMCDAKDDVMDFNVKVQELPIKIVGKTDAKSEKQFLVSDDIILVCELSRPNATAHWYKDNQLIDDTERYCCEEQGVFRSLVVLNAGVEDSGEYTCDVVDDKMAFYITVKEPPVQIIGNSGIPEHHILVSGDDLILECEVSRPNAMVNWLRNGKELTASDKVKIDSHDVLRKLVVSNLQPSDSGEYICNAIDDKLTTIVEVQDPPAKFLNKMSKNNMSAHENESVTMCAIVSHERAKVRWLKDGQLLNENNIHISSEGNTHKLTINPLQLSDSGDYVCDISTDEMSFSLTVKEMKVKFMKRLENMVSLKGGSLTLQCEVNKPKGDVQWLKDGKEISPSRKYTIRAQGRERSLTIQQLLEEDAGEYSCESTDDKTSATVTVKSPRVVEFIAELRNITIREGEDAVFKCVVSPADAKLVWNLNGKQVALNERTVMSRNGLCHTLSISNCIVSDSCKVTADAEGLLSEAELQVQEQQVLFSKKMTPVVAEEYSEATLEVELSLDSGEVQWMRQGVLIHPCAKYSLKSNGQKRSLTIHKLAVSDRGTYSCESLHDRTQAQLTVQPRKIAIKKGLVDIKTIERETASFEVELSHPNVPGTWIRNGIQLKPTNHFRMSAKGQVHSLTISNLSVEDTGTFVFCVENLKTSARLVVKEPPVTIFKKLQSQKFPDGSVVSIECELSRHNVDVKWIKDGIEVKPSKDLRIYAMGRKRFLQIMRCHVTDSGLYSCDAGDASTSCTVEVYERELVVLQGLENLDIQEDQNAVFVCEVSVEDVPGEWFKNGEQINPTSTIKIRQEGTKHFLLMCNVRAEDSGEIKFVARNAESVAHLRVKELPVSIVKPLQDKTALEKSRVILDCAVSNPRCSIRWYKCSNVILPSERFEISSEGCYRKLIIQQVALEDEGQYSVQVGDHTCSAKLTVEAQSLMMLRELGDVEVVAPDEACFECEVSVPVLKSPIWSLNGEALQPSSRVRMEKMGTVHRLTLRQTSPDMSGTVEFTSGKAKSRAQLQVLSGP</sequence>
<feature type="domain" description="Ig-like" evidence="12">
    <location>
        <begin position="922"/>
        <end position="1004"/>
    </location>
</feature>
<organism evidence="14 15">
    <name type="scientific">Oryzias javanicus</name>
    <name type="common">Javanese ricefish</name>
    <name type="synonym">Aplocheilus javanicus</name>
    <dbReference type="NCBI Taxonomy" id="123683"/>
    <lineage>
        <taxon>Eukaryota</taxon>
        <taxon>Metazoa</taxon>
        <taxon>Chordata</taxon>
        <taxon>Craniata</taxon>
        <taxon>Vertebrata</taxon>
        <taxon>Euteleostomi</taxon>
        <taxon>Actinopterygii</taxon>
        <taxon>Neopterygii</taxon>
        <taxon>Teleostei</taxon>
        <taxon>Neoteleostei</taxon>
        <taxon>Acanthomorphata</taxon>
        <taxon>Ovalentaria</taxon>
        <taxon>Atherinomorphae</taxon>
        <taxon>Beloniformes</taxon>
        <taxon>Adrianichthyidae</taxon>
        <taxon>Oryziinae</taxon>
        <taxon>Oryzias</taxon>
    </lineage>
</organism>
<dbReference type="SMART" id="SM00409">
    <property type="entry name" value="IG"/>
    <property type="match status" value="30"/>
</dbReference>
<proteinExistence type="predicted"/>
<protein>
    <recommendedName>
        <fullName evidence="11">Obscurin-like protein 1</fullName>
    </recommendedName>
</protein>
<dbReference type="FunFam" id="2.60.40.10:FF:001811">
    <property type="entry name" value="Obscurin like 1"/>
    <property type="match status" value="2"/>
</dbReference>
<evidence type="ECO:0000259" key="13">
    <source>
        <dbReference type="PROSITE" id="PS50853"/>
    </source>
</evidence>
<evidence type="ECO:0000256" key="2">
    <source>
        <dbReference type="ARBA" id="ARBA00004556"/>
    </source>
</evidence>
<dbReference type="InterPro" id="IPR003961">
    <property type="entry name" value="FN3_dom"/>
</dbReference>
<evidence type="ECO:0000313" key="14">
    <source>
        <dbReference type="EMBL" id="RVE58439.1"/>
    </source>
</evidence>
<feature type="domain" description="Ig-like" evidence="12">
    <location>
        <begin position="730"/>
        <end position="808"/>
    </location>
</feature>
<dbReference type="Pfam" id="PF07679">
    <property type="entry name" value="I-set"/>
    <property type="match status" value="22"/>
</dbReference>
<dbReference type="FunFam" id="2.60.40.10:FF:002120">
    <property type="entry name" value="obscurin-like isoform X3"/>
    <property type="match status" value="1"/>
</dbReference>
<dbReference type="Proteomes" id="UP000283210">
    <property type="component" value="Chromosome 21"/>
</dbReference>
<dbReference type="Pfam" id="PF13927">
    <property type="entry name" value="Ig_3"/>
    <property type="match status" value="3"/>
</dbReference>
<evidence type="ECO:0000256" key="9">
    <source>
        <dbReference type="ARBA" id="ARBA00057297"/>
    </source>
</evidence>
<feature type="domain" description="Ig-like" evidence="12">
    <location>
        <begin position="2851"/>
        <end position="2935"/>
    </location>
</feature>
<dbReference type="FunFam" id="2.60.40.10:FF:000464">
    <property type="entry name" value="Putative obscurin-like protein 1"/>
    <property type="match status" value="1"/>
</dbReference>
<dbReference type="InterPro" id="IPR036179">
    <property type="entry name" value="Ig-like_dom_sf"/>
</dbReference>
<dbReference type="PROSITE" id="PS50853">
    <property type="entry name" value="FN3"/>
    <property type="match status" value="1"/>
</dbReference>
<feature type="domain" description="Ig-like" evidence="12">
    <location>
        <begin position="1602"/>
        <end position="1670"/>
    </location>
</feature>
<dbReference type="GO" id="GO:0048471">
    <property type="term" value="C:perinuclear region of cytoplasm"/>
    <property type="evidence" value="ECO:0007669"/>
    <property type="project" value="UniProtKB-SubCell"/>
</dbReference>
<dbReference type="GO" id="GO:0007030">
    <property type="term" value="P:Golgi organization"/>
    <property type="evidence" value="ECO:0007669"/>
    <property type="project" value="UniProtKB-ARBA"/>
</dbReference>
<feature type="domain" description="Ig-like" evidence="12">
    <location>
        <begin position="30"/>
        <end position="116"/>
    </location>
</feature>
<feature type="domain" description="Ig-like" evidence="12">
    <location>
        <begin position="1766"/>
        <end position="1847"/>
    </location>
</feature>
<feature type="domain" description="Ig-like" evidence="12">
    <location>
        <begin position="265"/>
        <end position="351"/>
    </location>
</feature>
<feature type="domain" description="Ig-like" evidence="12">
    <location>
        <begin position="1212"/>
        <end position="1301"/>
    </location>
</feature>
<dbReference type="SUPFAM" id="SSF48726">
    <property type="entry name" value="Immunoglobulin"/>
    <property type="match status" value="29"/>
</dbReference>
<feature type="domain" description="Ig-like" evidence="12">
    <location>
        <begin position="822"/>
        <end position="908"/>
    </location>
</feature>
<evidence type="ECO:0000256" key="6">
    <source>
        <dbReference type="ARBA" id="ARBA00023034"/>
    </source>
</evidence>
<reference evidence="14 15" key="2">
    <citation type="submission" date="2019-01" db="EMBL/GenBank/DDBJ databases">
        <title>A chromosome length genome reference of the Java medaka (oryzias javanicus).</title>
        <authorList>
            <person name="Herpin A."/>
            <person name="Takehana Y."/>
            <person name="Naruse K."/>
            <person name="Ansai S."/>
            <person name="Kawaguchi M."/>
        </authorList>
    </citation>
    <scope>NUCLEOTIDE SEQUENCE [LARGE SCALE GENOMIC DNA]</scope>
    <source>
        <strain evidence="14">RS831</strain>
        <tissue evidence="14">Whole body</tissue>
    </source>
</reference>